<evidence type="ECO:0000313" key="4">
    <source>
        <dbReference type="Proteomes" id="UP000007800"/>
    </source>
</evidence>
<gene>
    <name evidence="3" type="ORF">Pmar_PMAR027213</name>
</gene>
<evidence type="ECO:0000313" key="3">
    <source>
        <dbReference type="EMBL" id="EER01419.1"/>
    </source>
</evidence>
<dbReference type="AlphaFoldDB" id="C5LPC4"/>
<dbReference type="Pfam" id="PF14291">
    <property type="entry name" value="DUF4371"/>
    <property type="match status" value="1"/>
</dbReference>
<dbReference type="PANTHER" id="PTHR45749">
    <property type="match status" value="1"/>
</dbReference>
<feature type="compositionally biased region" description="Basic and acidic residues" evidence="1">
    <location>
        <begin position="18"/>
        <end position="30"/>
    </location>
</feature>
<dbReference type="RefSeq" id="XP_002768701.1">
    <property type="nucleotide sequence ID" value="XM_002768655.1"/>
</dbReference>
<accession>C5LPC4</accession>
<dbReference type="InterPro" id="IPR025398">
    <property type="entry name" value="DUF4371"/>
</dbReference>
<feature type="region of interest" description="Disordered" evidence="1">
    <location>
        <begin position="17"/>
        <end position="70"/>
    </location>
</feature>
<dbReference type="PANTHER" id="PTHR45749:SF21">
    <property type="entry name" value="DUF4371 DOMAIN-CONTAINING PROTEIN"/>
    <property type="match status" value="1"/>
</dbReference>
<feature type="domain" description="DUF4371" evidence="2">
    <location>
        <begin position="58"/>
        <end position="183"/>
    </location>
</feature>
<name>C5LPC4_PERM5</name>
<proteinExistence type="predicted"/>
<organism evidence="4">
    <name type="scientific">Perkinsus marinus (strain ATCC 50983 / TXsc)</name>
    <dbReference type="NCBI Taxonomy" id="423536"/>
    <lineage>
        <taxon>Eukaryota</taxon>
        <taxon>Sar</taxon>
        <taxon>Alveolata</taxon>
        <taxon>Perkinsozoa</taxon>
        <taxon>Perkinsea</taxon>
        <taxon>Perkinsida</taxon>
        <taxon>Perkinsidae</taxon>
        <taxon>Perkinsus</taxon>
    </lineage>
</organism>
<evidence type="ECO:0000256" key="1">
    <source>
        <dbReference type="SAM" id="MobiDB-lite"/>
    </source>
</evidence>
<dbReference type="InParanoid" id="C5LPC4"/>
<dbReference type="OrthoDB" id="777156at2759"/>
<reference evidence="3 4" key="1">
    <citation type="submission" date="2008-07" db="EMBL/GenBank/DDBJ databases">
        <authorList>
            <person name="El-Sayed N."/>
            <person name="Caler E."/>
            <person name="Inman J."/>
            <person name="Amedeo P."/>
            <person name="Hass B."/>
            <person name="Wortman J."/>
        </authorList>
    </citation>
    <scope>NUCLEOTIDE SEQUENCE [LARGE SCALE GENOMIC DNA]</scope>
    <source>
        <strain evidence="4">ATCC 50983 / TXsc</strain>
    </source>
</reference>
<keyword evidence="4" id="KW-1185">Reference proteome</keyword>
<sequence>MSSSSSSAKSAFYLMMKRAREAQDPPEVAKRLKTGKGPTVLSGGLPSDIADSKSGEPGHSEGQNSPNRGNFAELMKLTSTFDPTTASRLAEGPRNALYTSPQIQNGLVKTMGDLIIKLIVDEIGERPYCVLGDETRDESGTEQLALCVRYCKPQKVGEPFVVQESFLGFVGLEDSDAEAIAGAMLQRLDTVGIDPSKCTS</sequence>
<evidence type="ECO:0000259" key="2">
    <source>
        <dbReference type="Pfam" id="PF14291"/>
    </source>
</evidence>
<dbReference type="GeneID" id="9039904"/>
<dbReference type="EMBL" id="GG684104">
    <property type="protein sequence ID" value="EER01419.1"/>
    <property type="molecule type" value="Genomic_DNA"/>
</dbReference>
<protein>
    <recommendedName>
        <fullName evidence="2">DUF4371 domain-containing protein</fullName>
    </recommendedName>
</protein>
<dbReference type="Proteomes" id="UP000007800">
    <property type="component" value="Unassembled WGS sequence"/>
</dbReference>
<feature type="compositionally biased region" description="Basic and acidic residues" evidence="1">
    <location>
        <begin position="50"/>
        <end position="59"/>
    </location>
</feature>